<dbReference type="EMBL" id="CH940647">
    <property type="protein sequence ID" value="EDW70343.1"/>
    <property type="molecule type" value="Genomic_DNA"/>
</dbReference>
<feature type="compositionally biased region" description="Low complexity" evidence="1">
    <location>
        <begin position="91"/>
        <end position="105"/>
    </location>
</feature>
<dbReference type="STRING" id="7244.B4LFM5"/>
<name>B4LFM5_DROVI</name>
<dbReference type="SUPFAM" id="SSF47769">
    <property type="entry name" value="SAM/Pointed domain"/>
    <property type="match status" value="1"/>
</dbReference>
<proteinExistence type="predicted"/>
<evidence type="ECO:0000313" key="3">
    <source>
        <dbReference type="EMBL" id="EDW70343.1"/>
    </source>
</evidence>
<feature type="region of interest" description="Disordered" evidence="1">
    <location>
        <begin position="90"/>
        <end position="118"/>
    </location>
</feature>
<reference evidence="3 4" key="1">
    <citation type="journal article" date="2007" name="Nature">
        <title>Evolution of genes and genomes on the Drosophila phylogeny.</title>
        <authorList>
            <consortium name="Drosophila 12 Genomes Consortium"/>
            <person name="Clark A.G."/>
            <person name="Eisen M.B."/>
            <person name="Smith D.R."/>
            <person name="Bergman C.M."/>
            <person name="Oliver B."/>
            <person name="Markow T.A."/>
            <person name="Kaufman T.C."/>
            <person name="Kellis M."/>
            <person name="Gelbart W."/>
            <person name="Iyer V.N."/>
            <person name="Pollard D.A."/>
            <person name="Sackton T.B."/>
            <person name="Larracuente A.M."/>
            <person name="Singh N.D."/>
            <person name="Abad J.P."/>
            <person name="Abt D.N."/>
            <person name="Adryan B."/>
            <person name="Aguade M."/>
            <person name="Akashi H."/>
            <person name="Anderson W.W."/>
            <person name="Aquadro C.F."/>
            <person name="Ardell D.H."/>
            <person name="Arguello R."/>
            <person name="Artieri C.G."/>
            <person name="Barbash D.A."/>
            <person name="Barker D."/>
            <person name="Barsanti P."/>
            <person name="Batterham P."/>
            <person name="Batzoglou S."/>
            <person name="Begun D."/>
            <person name="Bhutkar A."/>
            <person name="Blanco E."/>
            <person name="Bosak S.A."/>
            <person name="Bradley R.K."/>
            <person name="Brand A.D."/>
            <person name="Brent M.R."/>
            <person name="Brooks A.N."/>
            <person name="Brown R.H."/>
            <person name="Butlin R.K."/>
            <person name="Caggese C."/>
            <person name="Calvi B.R."/>
            <person name="Bernardo de Carvalho A."/>
            <person name="Caspi A."/>
            <person name="Castrezana S."/>
            <person name="Celniker S.E."/>
            <person name="Chang J.L."/>
            <person name="Chapple C."/>
            <person name="Chatterji S."/>
            <person name="Chinwalla A."/>
            <person name="Civetta A."/>
            <person name="Clifton S.W."/>
            <person name="Comeron J.M."/>
            <person name="Costello J.C."/>
            <person name="Coyne J.A."/>
            <person name="Daub J."/>
            <person name="David R.G."/>
            <person name="Delcher A.L."/>
            <person name="Delehaunty K."/>
            <person name="Do C.B."/>
            <person name="Ebling H."/>
            <person name="Edwards K."/>
            <person name="Eickbush T."/>
            <person name="Evans J.D."/>
            <person name="Filipski A."/>
            <person name="Findeiss S."/>
            <person name="Freyhult E."/>
            <person name="Fulton L."/>
            <person name="Fulton R."/>
            <person name="Garcia A.C."/>
            <person name="Gardiner A."/>
            <person name="Garfield D.A."/>
            <person name="Garvin B.E."/>
            <person name="Gibson G."/>
            <person name="Gilbert D."/>
            <person name="Gnerre S."/>
            <person name="Godfrey J."/>
            <person name="Good R."/>
            <person name="Gotea V."/>
            <person name="Gravely B."/>
            <person name="Greenberg A.J."/>
            <person name="Griffiths-Jones S."/>
            <person name="Gross S."/>
            <person name="Guigo R."/>
            <person name="Gustafson E.A."/>
            <person name="Haerty W."/>
            <person name="Hahn M.W."/>
            <person name="Halligan D.L."/>
            <person name="Halpern A.L."/>
            <person name="Halter G.M."/>
            <person name="Han M.V."/>
            <person name="Heger A."/>
            <person name="Hillier L."/>
            <person name="Hinrichs A.S."/>
            <person name="Holmes I."/>
            <person name="Hoskins R.A."/>
            <person name="Hubisz M.J."/>
            <person name="Hultmark D."/>
            <person name="Huntley M.A."/>
            <person name="Jaffe D.B."/>
            <person name="Jagadeeshan S."/>
            <person name="Jeck W.R."/>
            <person name="Johnson J."/>
            <person name="Jones C.D."/>
            <person name="Jordan W.C."/>
            <person name="Karpen G.H."/>
            <person name="Kataoka E."/>
            <person name="Keightley P.D."/>
            <person name="Kheradpour P."/>
            <person name="Kirkness E.F."/>
            <person name="Koerich L.B."/>
            <person name="Kristiansen K."/>
            <person name="Kudrna D."/>
            <person name="Kulathinal R.J."/>
            <person name="Kumar S."/>
            <person name="Kwok R."/>
            <person name="Lander E."/>
            <person name="Langley C.H."/>
            <person name="Lapoint R."/>
            <person name="Lazzaro B.P."/>
            <person name="Lee S.J."/>
            <person name="Levesque L."/>
            <person name="Li R."/>
            <person name="Lin C.F."/>
            <person name="Lin M.F."/>
            <person name="Lindblad-Toh K."/>
            <person name="Llopart A."/>
            <person name="Long M."/>
            <person name="Low L."/>
            <person name="Lozovsky E."/>
            <person name="Lu J."/>
            <person name="Luo M."/>
            <person name="Machado C.A."/>
            <person name="Makalowski W."/>
            <person name="Marzo M."/>
            <person name="Matsuda M."/>
            <person name="Matzkin L."/>
            <person name="McAllister B."/>
            <person name="McBride C.S."/>
            <person name="McKernan B."/>
            <person name="McKernan K."/>
            <person name="Mendez-Lago M."/>
            <person name="Minx P."/>
            <person name="Mollenhauer M.U."/>
            <person name="Montooth K."/>
            <person name="Mount S.M."/>
            <person name="Mu X."/>
            <person name="Myers E."/>
            <person name="Negre B."/>
            <person name="Newfeld S."/>
            <person name="Nielsen R."/>
            <person name="Noor M.A."/>
            <person name="O'Grady P."/>
            <person name="Pachter L."/>
            <person name="Papaceit M."/>
            <person name="Parisi M.J."/>
            <person name="Parisi M."/>
            <person name="Parts L."/>
            <person name="Pedersen J.S."/>
            <person name="Pesole G."/>
            <person name="Phillippy A.M."/>
            <person name="Ponting C.P."/>
            <person name="Pop M."/>
            <person name="Porcelli D."/>
            <person name="Powell J.R."/>
            <person name="Prohaska S."/>
            <person name="Pruitt K."/>
            <person name="Puig M."/>
            <person name="Quesneville H."/>
            <person name="Ram K.R."/>
            <person name="Rand D."/>
            <person name="Rasmussen M.D."/>
            <person name="Reed L.K."/>
            <person name="Reenan R."/>
            <person name="Reily A."/>
            <person name="Remington K.A."/>
            <person name="Rieger T.T."/>
            <person name="Ritchie M.G."/>
            <person name="Robin C."/>
            <person name="Rogers Y.H."/>
            <person name="Rohde C."/>
            <person name="Rozas J."/>
            <person name="Rubenfield M.J."/>
            <person name="Ruiz A."/>
            <person name="Russo S."/>
            <person name="Salzberg S.L."/>
            <person name="Sanchez-Gracia A."/>
            <person name="Saranga D.J."/>
            <person name="Sato H."/>
            <person name="Schaeffer S.W."/>
            <person name="Schatz M.C."/>
            <person name="Schlenke T."/>
            <person name="Schwartz R."/>
            <person name="Segarra C."/>
            <person name="Singh R.S."/>
            <person name="Sirot L."/>
            <person name="Sirota M."/>
            <person name="Sisneros N.B."/>
            <person name="Smith C.D."/>
            <person name="Smith T.F."/>
            <person name="Spieth J."/>
            <person name="Stage D.E."/>
            <person name="Stark A."/>
            <person name="Stephan W."/>
            <person name="Strausberg R.L."/>
            <person name="Strempel S."/>
            <person name="Sturgill D."/>
            <person name="Sutton G."/>
            <person name="Sutton G.G."/>
            <person name="Tao W."/>
            <person name="Teichmann S."/>
            <person name="Tobari Y.N."/>
            <person name="Tomimura Y."/>
            <person name="Tsolas J.M."/>
            <person name="Valente V.L."/>
            <person name="Venter E."/>
            <person name="Venter J.C."/>
            <person name="Vicario S."/>
            <person name="Vieira F.G."/>
            <person name="Vilella A.J."/>
            <person name="Villasante A."/>
            <person name="Walenz B."/>
            <person name="Wang J."/>
            <person name="Wasserman M."/>
            <person name="Watts T."/>
            <person name="Wilson D."/>
            <person name="Wilson R.K."/>
            <person name="Wing R.A."/>
            <person name="Wolfner M.F."/>
            <person name="Wong A."/>
            <person name="Wong G.K."/>
            <person name="Wu C.I."/>
            <person name="Wu G."/>
            <person name="Yamamoto D."/>
            <person name="Yang H.P."/>
            <person name="Yang S.P."/>
            <person name="Yorke J.A."/>
            <person name="Yoshida K."/>
            <person name="Zdobnov E."/>
            <person name="Zhang P."/>
            <person name="Zhang Y."/>
            <person name="Zimin A.V."/>
            <person name="Baldwin J."/>
            <person name="Abdouelleil A."/>
            <person name="Abdulkadir J."/>
            <person name="Abebe A."/>
            <person name="Abera B."/>
            <person name="Abreu J."/>
            <person name="Acer S.C."/>
            <person name="Aftuck L."/>
            <person name="Alexander A."/>
            <person name="An P."/>
            <person name="Anderson E."/>
            <person name="Anderson S."/>
            <person name="Arachi H."/>
            <person name="Azer M."/>
            <person name="Bachantsang P."/>
            <person name="Barry A."/>
            <person name="Bayul T."/>
            <person name="Berlin A."/>
            <person name="Bessette D."/>
            <person name="Bloom T."/>
            <person name="Blye J."/>
            <person name="Boguslavskiy L."/>
            <person name="Bonnet C."/>
            <person name="Boukhgalter B."/>
            <person name="Bourzgui I."/>
            <person name="Brown A."/>
            <person name="Cahill P."/>
            <person name="Channer S."/>
            <person name="Cheshatsang Y."/>
            <person name="Chuda L."/>
            <person name="Citroen M."/>
            <person name="Collymore A."/>
            <person name="Cooke P."/>
            <person name="Costello M."/>
            <person name="D'Aco K."/>
            <person name="Daza R."/>
            <person name="De Haan G."/>
            <person name="DeGray S."/>
            <person name="DeMaso C."/>
            <person name="Dhargay N."/>
            <person name="Dooley K."/>
            <person name="Dooley E."/>
            <person name="Doricent M."/>
            <person name="Dorje P."/>
            <person name="Dorjee K."/>
            <person name="Dupes A."/>
            <person name="Elong R."/>
            <person name="Falk J."/>
            <person name="Farina A."/>
            <person name="Faro S."/>
            <person name="Ferguson D."/>
            <person name="Fisher S."/>
            <person name="Foley C.D."/>
            <person name="Franke A."/>
            <person name="Friedrich D."/>
            <person name="Gadbois L."/>
            <person name="Gearin G."/>
            <person name="Gearin C.R."/>
            <person name="Giannoukos G."/>
            <person name="Goode T."/>
            <person name="Graham J."/>
            <person name="Grandbois E."/>
            <person name="Grewal S."/>
            <person name="Gyaltsen K."/>
            <person name="Hafez N."/>
            <person name="Hagos B."/>
            <person name="Hall J."/>
            <person name="Henson C."/>
            <person name="Hollinger A."/>
            <person name="Honan T."/>
            <person name="Huard M.D."/>
            <person name="Hughes L."/>
            <person name="Hurhula B."/>
            <person name="Husby M.E."/>
            <person name="Kamat A."/>
            <person name="Kanga B."/>
            <person name="Kashin S."/>
            <person name="Khazanovich D."/>
            <person name="Kisner P."/>
            <person name="Lance K."/>
            <person name="Lara M."/>
            <person name="Lee W."/>
            <person name="Lennon N."/>
            <person name="Letendre F."/>
            <person name="LeVine R."/>
            <person name="Lipovsky A."/>
            <person name="Liu X."/>
            <person name="Liu J."/>
            <person name="Liu S."/>
            <person name="Lokyitsang T."/>
            <person name="Lokyitsang Y."/>
            <person name="Lubonja R."/>
            <person name="Lui A."/>
            <person name="MacDonald P."/>
            <person name="Magnisalis V."/>
            <person name="Maru K."/>
            <person name="Matthews C."/>
            <person name="McCusker W."/>
            <person name="McDonough S."/>
            <person name="Mehta T."/>
            <person name="Meldrim J."/>
            <person name="Meneus L."/>
            <person name="Mihai O."/>
            <person name="Mihalev A."/>
            <person name="Mihova T."/>
            <person name="Mittelman R."/>
            <person name="Mlenga V."/>
            <person name="Montmayeur A."/>
            <person name="Mulrain L."/>
            <person name="Navidi A."/>
            <person name="Naylor J."/>
            <person name="Negash T."/>
            <person name="Nguyen T."/>
            <person name="Nguyen N."/>
            <person name="Nicol R."/>
            <person name="Norbu C."/>
            <person name="Norbu N."/>
            <person name="Novod N."/>
            <person name="O'Neill B."/>
            <person name="Osman S."/>
            <person name="Markiewicz E."/>
            <person name="Oyono O.L."/>
            <person name="Patti C."/>
            <person name="Phunkhang P."/>
            <person name="Pierre F."/>
            <person name="Priest M."/>
            <person name="Raghuraman S."/>
            <person name="Rege F."/>
            <person name="Reyes R."/>
            <person name="Rise C."/>
            <person name="Rogov P."/>
            <person name="Ross K."/>
            <person name="Ryan E."/>
            <person name="Settipalli S."/>
            <person name="Shea T."/>
            <person name="Sherpa N."/>
            <person name="Shi L."/>
            <person name="Shih D."/>
            <person name="Sparrow T."/>
            <person name="Spaulding J."/>
            <person name="Stalker J."/>
            <person name="Stange-Thomann N."/>
            <person name="Stavropoulos S."/>
            <person name="Stone C."/>
            <person name="Strader C."/>
            <person name="Tesfaye S."/>
            <person name="Thomson T."/>
            <person name="Thoulutsang Y."/>
            <person name="Thoulutsang D."/>
            <person name="Topham K."/>
            <person name="Topping I."/>
            <person name="Tsamla T."/>
            <person name="Vassiliev H."/>
            <person name="Vo A."/>
            <person name="Wangchuk T."/>
            <person name="Wangdi T."/>
            <person name="Weiand M."/>
            <person name="Wilkinson J."/>
            <person name="Wilson A."/>
            <person name="Yadav S."/>
            <person name="Young G."/>
            <person name="Yu Q."/>
            <person name="Zembek L."/>
            <person name="Zhong D."/>
            <person name="Zimmer A."/>
            <person name="Zwirko Z."/>
            <person name="Jaffe D.B."/>
            <person name="Alvarez P."/>
            <person name="Brockman W."/>
            <person name="Butler J."/>
            <person name="Chin C."/>
            <person name="Gnerre S."/>
            <person name="Grabherr M."/>
            <person name="Kleber M."/>
            <person name="Mauceli E."/>
            <person name="MacCallum I."/>
        </authorList>
    </citation>
    <scope>NUCLEOTIDE SEQUENCE [LARGE SCALE GENOMIC DNA]</scope>
    <source>
        <strain evidence="4">Tucson 15010-1051.87</strain>
    </source>
</reference>
<accession>B4LFM5</accession>
<dbReference type="OrthoDB" id="539213at2759"/>
<dbReference type="PhylomeDB" id="B4LFM5"/>
<organism evidence="3 4">
    <name type="scientific">Drosophila virilis</name>
    <name type="common">Fruit fly</name>
    <dbReference type="NCBI Taxonomy" id="7244"/>
    <lineage>
        <taxon>Eukaryota</taxon>
        <taxon>Metazoa</taxon>
        <taxon>Ecdysozoa</taxon>
        <taxon>Arthropoda</taxon>
        <taxon>Hexapoda</taxon>
        <taxon>Insecta</taxon>
        <taxon>Pterygota</taxon>
        <taxon>Neoptera</taxon>
        <taxon>Endopterygota</taxon>
        <taxon>Diptera</taxon>
        <taxon>Brachycera</taxon>
        <taxon>Muscomorpha</taxon>
        <taxon>Ephydroidea</taxon>
        <taxon>Drosophilidae</taxon>
        <taxon>Drosophila</taxon>
    </lineage>
</organism>
<dbReference type="Pfam" id="PF07647">
    <property type="entry name" value="SAM_2"/>
    <property type="match status" value="1"/>
</dbReference>
<feature type="domain" description="SAM" evidence="2">
    <location>
        <begin position="139"/>
        <end position="186"/>
    </location>
</feature>
<dbReference type="eggNOG" id="ENOG502T9H2">
    <property type="taxonomic scope" value="Eukaryota"/>
</dbReference>
<feature type="region of interest" description="Disordered" evidence="1">
    <location>
        <begin position="1"/>
        <end position="20"/>
    </location>
</feature>
<dbReference type="OMA" id="MNIIQLA"/>
<dbReference type="CDD" id="cd09487">
    <property type="entry name" value="SAM_superfamily"/>
    <property type="match status" value="1"/>
</dbReference>
<dbReference type="KEGG" id="dvi:6622743"/>
<sequence>MDRYNRAWRDPRSPLTPLTPLTTRVFNFDVTPSPPRPNLRRPKTEMKFRRPKLSHLTVPHQTAETRRGSTGDWGPRHFSQDFMRIRSVFSPTAQSTASQTVTTTPKPHAQSTQQTGGTAAVTHSKRQFKCSSPVDQPTLSPRVSSLLSRTGNEHLTELFTRQEIDLQVLIQMTLEDLESLGVRGVKELKLAIDVIKFAKKFF</sequence>
<keyword evidence="4" id="KW-1185">Reference proteome</keyword>
<dbReference type="InterPro" id="IPR013761">
    <property type="entry name" value="SAM/pointed_sf"/>
</dbReference>
<dbReference type="HOGENOM" id="CLU_1152793_0_0_1"/>
<evidence type="ECO:0000259" key="2">
    <source>
        <dbReference type="Pfam" id="PF07647"/>
    </source>
</evidence>
<feature type="compositionally biased region" description="Basic and acidic residues" evidence="1">
    <location>
        <begin position="1"/>
        <end position="12"/>
    </location>
</feature>
<dbReference type="InterPro" id="IPR001660">
    <property type="entry name" value="SAM"/>
</dbReference>
<dbReference type="Proteomes" id="UP000008792">
    <property type="component" value="Unassembled WGS sequence"/>
</dbReference>
<protein>
    <recommendedName>
        <fullName evidence="2">SAM domain-containing protein</fullName>
    </recommendedName>
</protein>
<dbReference type="InParanoid" id="B4LFM5"/>
<evidence type="ECO:0000256" key="1">
    <source>
        <dbReference type="SAM" id="MobiDB-lite"/>
    </source>
</evidence>
<gene>
    <name evidence="3" type="primary">Dvir\GJ13729</name>
    <name evidence="3" type="ORF">Dvir_GJ13729</name>
</gene>
<evidence type="ECO:0000313" key="4">
    <source>
        <dbReference type="Proteomes" id="UP000008792"/>
    </source>
</evidence>
<dbReference type="Gene3D" id="1.10.150.50">
    <property type="entry name" value="Transcription Factor, Ets-1"/>
    <property type="match status" value="1"/>
</dbReference>
<dbReference type="AlphaFoldDB" id="B4LFM5"/>
<dbReference type="FunCoup" id="B4LFM5">
    <property type="interactions" value="2"/>
</dbReference>